<comment type="caution">
    <text evidence="1">The sequence shown here is derived from an EMBL/GenBank/DDBJ whole genome shotgun (WGS) entry which is preliminary data.</text>
</comment>
<dbReference type="InterPro" id="IPR013325">
    <property type="entry name" value="RNA_pol_sigma_r2"/>
</dbReference>
<dbReference type="GO" id="GO:0003700">
    <property type="term" value="F:DNA-binding transcription factor activity"/>
    <property type="evidence" value="ECO:0007669"/>
    <property type="project" value="InterPro"/>
</dbReference>
<dbReference type="EMBL" id="VSSQ01004273">
    <property type="protein sequence ID" value="MPM24488.1"/>
    <property type="molecule type" value="Genomic_DNA"/>
</dbReference>
<accession>A0A644Y983</accession>
<organism evidence="1">
    <name type="scientific">bioreactor metagenome</name>
    <dbReference type="NCBI Taxonomy" id="1076179"/>
    <lineage>
        <taxon>unclassified sequences</taxon>
        <taxon>metagenomes</taxon>
        <taxon>ecological metagenomes</taxon>
    </lineage>
</organism>
<dbReference type="SUPFAM" id="SSF88946">
    <property type="entry name" value="Sigma2 domain of RNA polymerase sigma factors"/>
    <property type="match status" value="1"/>
</dbReference>
<gene>
    <name evidence="1" type="ORF">SDC9_70971</name>
</gene>
<dbReference type="Gene3D" id="1.10.1740.10">
    <property type="match status" value="1"/>
</dbReference>
<sequence length="63" mass="7496">MNSEEVWNKYSSKLKIYIVSNVSDKYEAEDILQEVGVRIKKYEDKIKNIKNVEAWLFKVSKIL</sequence>
<name>A0A644Y983_9ZZZZ</name>
<dbReference type="AlphaFoldDB" id="A0A644Y983"/>
<proteinExistence type="predicted"/>
<reference evidence="1" key="1">
    <citation type="submission" date="2019-08" db="EMBL/GenBank/DDBJ databases">
        <authorList>
            <person name="Kucharzyk K."/>
            <person name="Murdoch R.W."/>
            <person name="Higgins S."/>
            <person name="Loffler F."/>
        </authorList>
    </citation>
    <scope>NUCLEOTIDE SEQUENCE</scope>
</reference>
<evidence type="ECO:0000313" key="1">
    <source>
        <dbReference type="EMBL" id="MPM24488.1"/>
    </source>
</evidence>
<dbReference type="GO" id="GO:0006352">
    <property type="term" value="P:DNA-templated transcription initiation"/>
    <property type="evidence" value="ECO:0007669"/>
    <property type="project" value="InterPro"/>
</dbReference>
<evidence type="ECO:0008006" key="2">
    <source>
        <dbReference type="Google" id="ProtNLM"/>
    </source>
</evidence>
<protein>
    <recommendedName>
        <fullName evidence="2">RNA polymerase sigma-70 region 2 domain-containing protein</fullName>
    </recommendedName>
</protein>